<keyword evidence="5" id="KW-1185">Reference proteome</keyword>
<name>A0A7X6K578_9MICC</name>
<dbReference type="GO" id="GO:0030170">
    <property type="term" value="F:pyridoxal phosphate binding"/>
    <property type="evidence" value="ECO:0007669"/>
    <property type="project" value="InterPro"/>
</dbReference>
<gene>
    <name evidence="4" type="ORF">HGG74_12900</name>
</gene>
<keyword evidence="2 3" id="KW-0663">Pyridoxal phosphate</keyword>
<evidence type="ECO:0000313" key="5">
    <source>
        <dbReference type="Proteomes" id="UP000544090"/>
    </source>
</evidence>
<dbReference type="AlphaFoldDB" id="A0A7X6K578"/>
<comment type="cofactor">
    <cofactor evidence="1">
        <name>pyridoxal 5'-phosphate</name>
        <dbReference type="ChEBI" id="CHEBI:597326"/>
    </cofactor>
</comment>
<evidence type="ECO:0000256" key="3">
    <source>
        <dbReference type="RuleBase" id="RU003560"/>
    </source>
</evidence>
<evidence type="ECO:0000313" key="4">
    <source>
        <dbReference type="EMBL" id="NKX55420.1"/>
    </source>
</evidence>
<dbReference type="Pfam" id="PF00202">
    <property type="entry name" value="Aminotran_3"/>
    <property type="match status" value="1"/>
</dbReference>
<dbReference type="GO" id="GO:0008483">
    <property type="term" value="F:transaminase activity"/>
    <property type="evidence" value="ECO:0007669"/>
    <property type="project" value="UniProtKB-KW"/>
</dbReference>
<evidence type="ECO:0000256" key="2">
    <source>
        <dbReference type="ARBA" id="ARBA00022898"/>
    </source>
</evidence>
<keyword evidence="4" id="KW-0032">Aminotransferase</keyword>
<dbReference type="InterPro" id="IPR005814">
    <property type="entry name" value="Aminotrans_3"/>
</dbReference>
<dbReference type="InterPro" id="IPR015421">
    <property type="entry name" value="PyrdxlP-dep_Trfase_major"/>
</dbReference>
<dbReference type="InterPro" id="IPR015422">
    <property type="entry name" value="PyrdxlP-dep_Trfase_small"/>
</dbReference>
<dbReference type="Proteomes" id="UP000544090">
    <property type="component" value="Unassembled WGS sequence"/>
</dbReference>
<sequence length="394" mass="41565">MSFTDNLLSLTAPLRERAVKVLPGGITRSTLFVAPHPPYAVSGDGAWVTDSTGHRVIDCNNNYTSLIHGHNNPEVMAAAAAVMTGGTAFGLPTEAEIDFAELLSQRVGLPSWRFCNSGTEAVMMAVRAARAYTGRDLLVRFEGSYHGTSDAVVASDSPGIPRGLAADVAVLPQADAETFTALMRRRGSDVAAVLIDLMPNRAGLVPATQEFAELVRSETERHGALMIVDEVITLRLGIGGLHQRYGITPDLVTAAKIIGGGFPAGALGGRAEVLEPFNPLGSGRVGWGGTFSANPVTLRAGQRAMELFDAAAIERLNALGDELRQGLVQAGVTATGFGSLTRLHHPQTTGLWWKLYEKGVLAGTNGLIALSTPMDTTDTAHILEAIVSSYKELA</sequence>
<dbReference type="RefSeq" id="WP_168486930.1">
    <property type="nucleotide sequence ID" value="NZ_JAAZSQ010000012.1"/>
</dbReference>
<dbReference type="EMBL" id="JAAZSQ010000012">
    <property type="protein sequence ID" value="NKX55420.1"/>
    <property type="molecule type" value="Genomic_DNA"/>
</dbReference>
<dbReference type="SUPFAM" id="SSF53383">
    <property type="entry name" value="PLP-dependent transferases"/>
    <property type="match status" value="1"/>
</dbReference>
<organism evidence="4 5">
    <name type="scientific">Arthrobacter mobilis</name>
    <dbReference type="NCBI Taxonomy" id="2724944"/>
    <lineage>
        <taxon>Bacteria</taxon>
        <taxon>Bacillati</taxon>
        <taxon>Actinomycetota</taxon>
        <taxon>Actinomycetes</taxon>
        <taxon>Micrococcales</taxon>
        <taxon>Micrococcaceae</taxon>
        <taxon>Arthrobacter</taxon>
    </lineage>
</organism>
<proteinExistence type="inferred from homology"/>
<reference evidence="4 5" key="1">
    <citation type="submission" date="2020-04" db="EMBL/GenBank/DDBJ databases">
        <title>Arthrobacter sp. nov.</title>
        <authorList>
            <person name="Liu S."/>
        </authorList>
    </citation>
    <scope>NUCLEOTIDE SEQUENCE [LARGE SCALE GENOMIC DNA]</scope>
    <source>
        <strain evidence="4 5">E918</strain>
    </source>
</reference>
<accession>A0A7X6K578</accession>
<dbReference type="PANTHER" id="PTHR43713">
    <property type="entry name" value="GLUTAMATE-1-SEMIALDEHYDE 2,1-AMINOMUTASE"/>
    <property type="match status" value="1"/>
</dbReference>
<comment type="similarity">
    <text evidence="3">Belongs to the class-III pyridoxal-phosphate-dependent aminotransferase family.</text>
</comment>
<keyword evidence="4" id="KW-0808">Transferase</keyword>
<protein>
    <submittedName>
        <fullName evidence="4">Aminotransferase class III-fold pyridoxal phosphate-dependent enzyme</fullName>
    </submittedName>
</protein>
<dbReference type="Gene3D" id="3.40.640.10">
    <property type="entry name" value="Type I PLP-dependent aspartate aminotransferase-like (Major domain)"/>
    <property type="match status" value="1"/>
</dbReference>
<evidence type="ECO:0000256" key="1">
    <source>
        <dbReference type="ARBA" id="ARBA00001933"/>
    </source>
</evidence>
<dbReference type="InterPro" id="IPR015424">
    <property type="entry name" value="PyrdxlP-dep_Trfase"/>
</dbReference>
<comment type="caution">
    <text evidence="4">The sequence shown here is derived from an EMBL/GenBank/DDBJ whole genome shotgun (WGS) entry which is preliminary data.</text>
</comment>
<dbReference type="PANTHER" id="PTHR43713:SF3">
    <property type="entry name" value="GLUTAMATE-1-SEMIALDEHYDE 2,1-AMINOMUTASE 1, CHLOROPLASTIC-RELATED"/>
    <property type="match status" value="1"/>
</dbReference>
<dbReference type="Gene3D" id="3.90.1150.10">
    <property type="entry name" value="Aspartate Aminotransferase, domain 1"/>
    <property type="match status" value="1"/>
</dbReference>